<evidence type="ECO:0000256" key="2">
    <source>
        <dbReference type="ARBA" id="ARBA00006219"/>
    </source>
</evidence>
<dbReference type="EC" id="2.7.1.175" evidence="4"/>
<dbReference type="Proteomes" id="UP000317722">
    <property type="component" value="Unassembled WGS sequence"/>
</dbReference>
<keyword evidence="11" id="KW-0320">Glycogen biosynthesis</keyword>
<evidence type="ECO:0000259" key="15">
    <source>
        <dbReference type="Pfam" id="PF18085"/>
    </source>
</evidence>
<dbReference type="SUPFAM" id="SSF56112">
    <property type="entry name" value="Protein kinase-like (PK-like)"/>
    <property type="match status" value="1"/>
</dbReference>
<evidence type="ECO:0000256" key="12">
    <source>
        <dbReference type="ARBA" id="ARBA00023277"/>
    </source>
</evidence>
<dbReference type="EMBL" id="RCZM01000001">
    <property type="protein sequence ID" value="TPG19315.1"/>
    <property type="molecule type" value="Genomic_DNA"/>
</dbReference>
<gene>
    <name evidence="16" type="ORF">EAH86_02095</name>
</gene>
<comment type="pathway">
    <text evidence="1">Glycan biosynthesis; glycogen biosynthesis.</text>
</comment>
<keyword evidence="6" id="KW-0321">Glycogen metabolism</keyword>
<evidence type="ECO:0000256" key="6">
    <source>
        <dbReference type="ARBA" id="ARBA00022600"/>
    </source>
</evidence>
<keyword evidence="10" id="KW-0067">ATP-binding</keyword>
<evidence type="ECO:0000256" key="1">
    <source>
        <dbReference type="ARBA" id="ARBA00004964"/>
    </source>
</evidence>
<comment type="similarity">
    <text evidence="2">Belongs to the aminoglycoside phosphotransferase family.</text>
</comment>
<dbReference type="GO" id="GO:0005978">
    <property type="term" value="P:glycogen biosynthetic process"/>
    <property type="evidence" value="ECO:0007669"/>
    <property type="project" value="UniProtKB-UniPathway"/>
</dbReference>
<accession>A0A502D0J7</accession>
<feature type="domain" description="Maltokinase N-terminal cap" evidence="15">
    <location>
        <begin position="21"/>
        <end position="108"/>
    </location>
</feature>
<evidence type="ECO:0000256" key="4">
    <source>
        <dbReference type="ARBA" id="ARBA00011962"/>
    </source>
</evidence>
<evidence type="ECO:0000313" key="16">
    <source>
        <dbReference type="EMBL" id="TPG19315.1"/>
    </source>
</evidence>
<dbReference type="UniPathway" id="UPA00164"/>
<dbReference type="GO" id="GO:0005524">
    <property type="term" value="F:ATP binding"/>
    <property type="evidence" value="ECO:0007669"/>
    <property type="project" value="UniProtKB-KW"/>
</dbReference>
<protein>
    <recommendedName>
        <fullName evidence="5">Maltokinase</fullName>
        <ecNumber evidence="4">2.7.1.175</ecNumber>
    </recommendedName>
    <alternativeName>
        <fullName evidence="13">Maltose-1-phosphate synthase</fullName>
    </alternativeName>
</protein>
<keyword evidence="17" id="KW-1185">Reference proteome</keyword>
<dbReference type="RefSeq" id="WP_140736958.1">
    <property type="nucleotide sequence ID" value="NZ_RCZM01000001.1"/>
</dbReference>
<dbReference type="Gene3D" id="3.90.1200.10">
    <property type="match status" value="1"/>
</dbReference>
<dbReference type="AlphaFoldDB" id="A0A502D0J7"/>
<evidence type="ECO:0000256" key="5">
    <source>
        <dbReference type="ARBA" id="ARBA00013882"/>
    </source>
</evidence>
<sequence length="479" mass="51753">MAEIHDTATISPTKLELIGPWMARQRWYAAKGRLPVLRKVWSWRLDDPAGAVGIETLLVVDEGGPEPVLYQVPLTYRGAPLDGGQHALVGTMEHSVLGKRWVYDGTHDPVYAAQLLALVLEQAAPQAGSASDTPEPAVVSKRHPSWTSETLLKSAKVLSGEQSNTSIIFDCTDGDGVPKPLICKVFRTLQAGENPDVTVQGALSEAGSTRVPTMVGTVSATWPSVADADEPAYGHLAFAQEFFPGTEDAWRVALRAVAAHEDFDESARQLGAATAEVHARLAEVLPTEPVSPEAIAGVAAGMRARYIAAASEVPALAAYEHRIADVVDRAVNASWPALQRIHGDYHLGQVLKVAERGWVLLDFEGEPLRPLAERSLPDLAVRDIAGMLRSFDYAAGSWEQSHPGGSARDWAQGAQEAFLDGYAAQCGRDPREDAALLIAFQLDKALYEVVYEARNRPTWLTIPTAAVVRLLDDARKDLT</sequence>
<evidence type="ECO:0000256" key="3">
    <source>
        <dbReference type="ARBA" id="ARBA00011245"/>
    </source>
</evidence>
<organism evidence="16 17">
    <name type="scientific">Pedococcus bigeumensis</name>
    <dbReference type="NCBI Taxonomy" id="433644"/>
    <lineage>
        <taxon>Bacteria</taxon>
        <taxon>Bacillati</taxon>
        <taxon>Actinomycetota</taxon>
        <taxon>Actinomycetes</taxon>
        <taxon>Micrococcales</taxon>
        <taxon>Intrasporangiaceae</taxon>
        <taxon>Pedococcus</taxon>
    </lineage>
</organism>
<keyword evidence="12" id="KW-0119">Carbohydrate metabolism</keyword>
<comment type="subunit">
    <text evidence="3">Monomer.</text>
</comment>
<evidence type="ECO:0000313" key="17">
    <source>
        <dbReference type="Proteomes" id="UP000317722"/>
    </source>
</evidence>
<dbReference type="InterPro" id="IPR040999">
    <property type="entry name" value="Mak_N_cap"/>
</dbReference>
<dbReference type="GO" id="GO:0016301">
    <property type="term" value="F:kinase activity"/>
    <property type="evidence" value="ECO:0007669"/>
    <property type="project" value="UniProtKB-KW"/>
</dbReference>
<comment type="caution">
    <text evidence="16">The sequence shown here is derived from an EMBL/GenBank/DDBJ whole genome shotgun (WGS) entry which is preliminary data.</text>
</comment>
<name>A0A502D0J7_9MICO</name>
<dbReference type="InterPro" id="IPR011009">
    <property type="entry name" value="Kinase-like_dom_sf"/>
</dbReference>
<keyword evidence="8" id="KW-0547">Nucleotide-binding</keyword>
<reference evidence="16 17" key="1">
    <citation type="journal article" date="2019" name="Environ. Microbiol.">
        <title>Species interactions and distinct microbial communities in high Arctic permafrost affected cryosols are associated with the CH4 and CO2 gas fluxes.</title>
        <authorList>
            <person name="Altshuler I."/>
            <person name="Hamel J."/>
            <person name="Turney S."/>
            <person name="Magnuson E."/>
            <person name="Levesque R."/>
            <person name="Greer C."/>
            <person name="Whyte L.G."/>
        </authorList>
    </citation>
    <scope>NUCLEOTIDE SEQUENCE [LARGE SCALE GENOMIC DNA]</scope>
    <source>
        <strain evidence="16 17">S9.3A</strain>
    </source>
</reference>
<dbReference type="Pfam" id="PF18085">
    <property type="entry name" value="Mak_N_cap"/>
    <property type="match status" value="1"/>
</dbReference>
<keyword evidence="9" id="KW-0418">Kinase</keyword>
<evidence type="ECO:0000256" key="7">
    <source>
        <dbReference type="ARBA" id="ARBA00022679"/>
    </source>
</evidence>
<evidence type="ECO:0000256" key="9">
    <source>
        <dbReference type="ARBA" id="ARBA00022777"/>
    </source>
</evidence>
<evidence type="ECO:0000256" key="11">
    <source>
        <dbReference type="ARBA" id="ARBA00023056"/>
    </source>
</evidence>
<proteinExistence type="inferred from homology"/>
<dbReference type="OrthoDB" id="3787729at2"/>
<comment type="catalytic activity">
    <reaction evidence="14">
        <text>D-maltose + ATP = alpha-maltose 1-phosphate + ADP + H(+)</text>
        <dbReference type="Rhea" id="RHEA:31915"/>
        <dbReference type="ChEBI" id="CHEBI:15378"/>
        <dbReference type="ChEBI" id="CHEBI:17306"/>
        <dbReference type="ChEBI" id="CHEBI:30616"/>
        <dbReference type="ChEBI" id="CHEBI:63576"/>
        <dbReference type="ChEBI" id="CHEBI:456216"/>
        <dbReference type="EC" id="2.7.1.175"/>
    </reaction>
</comment>
<evidence type="ECO:0000256" key="13">
    <source>
        <dbReference type="ARBA" id="ARBA00031251"/>
    </source>
</evidence>
<evidence type="ECO:0000256" key="8">
    <source>
        <dbReference type="ARBA" id="ARBA00022741"/>
    </source>
</evidence>
<evidence type="ECO:0000256" key="10">
    <source>
        <dbReference type="ARBA" id="ARBA00022840"/>
    </source>
</evidence>
<keyword evidence="7 16" id="KW-0808">Transferase</keyword>
<evidence type="ECO:0000256" key="14">
    <source>
        <dbReference type="ARBA" id="ARBA00049067"/>
    </source>
</evidence>